<accession>A0A8J2KVW4</accession>
<comment type="catalytic activity">
    <reaction evidence="2">
        <text>a 5'-end ribonucleotide-tRNA(His) + GTP + ATP + H2O = a 5'-end phospho-guanosine-ribonucleotide-tRNA(His) + AMP + 2 diphosphate + H(+)</text>
        <dbReference type="Rhea" id="RHEA:54564"/>
        <dbReference type="Rhea" id="RHEA-COMP:14193"/>
        <dbReference type="Rhea" id="RHEA-COMP:14917"/>
        <dbReference type="ChEBI" id="CHEBI:15377"/>
        <dbReference type="ChEBI" id="CHEBI:15378"/>
        <dbReference type="ChEBI" id="CHEBI:30616"/>
        <dbReference type="ChEBI" id="CHEBI:33019"/>
        <dbReference type="ChEBI" id="CHEBI:37565"/>
        <dbReference type="ChEBI" id="CHEBI:138282"/>
        <dbReference type="ChEBI" id="CHEBI:141847"/>
        <dbReference type="ChEBI" id="CHEBI:456215"/>
        <dbReference type="EC" id="2.7.7.79"/>
    </reaction>
</comment>
<comment type="caution">
    <text evidence="4">The sequence shown here is derived from an EMBL/GenBank/DDBJ whole genome shotgun (WGS) entry which is preliminary data.</text>
</comment>
<dbReference type="GO" id="GO:0008193">
    <property type="term" value="F:tRNA guanylyltransferase activity"/>
    <property type="evidence" value="ECO:0007669"/>
    <property type="project" value="UniProtKB-EC"/>
</dbReference>
<dbReference type="PANTHER" id="PTHR12729">
    <property type="entry name" value="TRNA(HIS) GUANYLYLTRANSFERASE-RELATED"/>
    <property type="match status" value="1"/>
</dbReference>
<evidence type="ECO:0000259" key="3">
    <source>
        <dbReference type="Pfam" id="PF04446"/>
    </source>
</evidence>
<dbReference type="AlphaFoldDB" id="A0A8J2KVW4"/>
<dbReference type="Pfam" id="PF04446">
    <property type="entry name" value="Thg1"/>
    <property type="match status" value="1"/>
</dbReference>
<dbReference type="OrthoDB" id="62560at2759"/>
<evidence type="ECO:0000256" key="1">
    <source>
        <dbReference type="ARBA" id="ARBA00022310"/>
    </source>
</evidence>
<dbReference type="PANTHER" id="PTHR12729:SF6">
    <property type="entry name" value="TRNA(HIS) GUANYLYLTRANSFERASE-RELATED"/>
    <property type="match status" value="1"/>
</dbReference>
<sequence length="87" mass="10385">MAKSKWEYVKSFEAEEILLPNCWAVARIDGRGFHKLARLHEWKRPNDERGLKLMTRAAKSVMLEFRDIIMAYGQSDEYSFVFRRETE</sequence>
<dbReference type="EMBL" id="CAJVCH010532754">
    <property type="protein sequence ID" value="CAG7824417.1"/>
    <property type="molecule type" value="Genomic_DNA"/>
</dbReference>
<organism evidence="4 5">
    <name type="scientific">Allacma fusca</name>
    <dbReference type="NCBI Taxonomy" id="39272"/>
    <lineage>
        <taxon>Eukaryota</taxon>
        <taxon>Metazoa</taxon>
        <taxon>Ecdysozoa</taxon>
        <taxon>Arthropoda</taxon>
        <taxon>Hexapoda</taxon>
        <taxon>Collembola</taxon>
        <taxon>Symphypleona</taxon>
        <taxon>Sminthuridae</taxon>
        <taxon>Allacma</taxon>
    </lineage>
</organism>
<dbReference type="GO" id="GO:0000287">
    <property type="term" value="F:magnesium ion binding"/>
    <property type="evidence" value="ECO:0007669"/>
    <property type="project" value="InterPro"/>
</dbReference>
<gene>
    <name evidence="4" type="ORF">AFUS01_LOCUS34572</name>
</gene>
<dbReference type="Proteomes" id="UP000708208">
    <property type="component" value="Unassembled WGS sequence"/>
</dbReference>
<protein>
    <recommendedName>
        <fullName evidence="1">Probable tRNA(His) guanylyltransferase</fullName>
    </recommendedName>
</protein>
<proteinExistence type="predicted"/>
<dbReference type="InterPro" id="IPR007537">
    <property type="entry name" value="tRNAHis_GuaTrfase_Thg1"/>
</dbReference>
<feature type="non-terminal residue" evidence="4">
    <location>
        <position position="1"/>
    </location>
</feature>
<evidence type="ECO:0000313" key="4">
    <source>
        <dbReference type="EMBL" id="CAG7824417.1"/>
    </source>
</evidence>
<evidence type="ECO:0000256" key="2">
    <source>
        <dbReference type="ARBA" id="ARBA00047281"/>
    </source>
</evidence>
<dbReference type="InterPro" id="IPR024956">
    <property type="entry name" value="tRNAHis_GuaTrfase_cat"/>
</dbReference>
<reference evidence="4" key="1">
    <citation type="submission" date="2021-06" db="EMBL/GenBank/DDBJ databases">
        <authorList>
            <person name="Hodson N. C."/>
            <person name="Mongue J. A."/>
            <person name="Jaron S. K."/>
        </authorList>
    </citation>
    <scope>NUCLEOTIDE SEQUENCE</scope>
</reference>
<dbReference type="GO" id="GO:0006400">
    <property type="term" value="P:tRNA modification"/>
    <property type="evidence" value="ECO:0007669"/>
    <property type="project" value="InterPro"/>
</dbReference>
<evidence type="ECO:0000313" key="5">
    <source>
        <dbReference type="Proteomes" id="UP000708208"/>
    </source>
</evidence>
<keyword evidence="5" id="KW-1185">Reference proteome</keyword>
<name>A0A8J2KVW4_9HEXA</name>
<feature type="domain" description="tRNAHis guanylyltransferase catalytic" evidence="3">
    <location>
        <begin position="7"/>
        <end position="86"/>
    </location>
</feature>